<accession>A0ABN3KPU8</accession>
<sequence length="133" mass="13689">MLREARATADAVLARAQELGAADAAAGAARERVHAAQDAWAAQLAARGEVYDALRDAVRAGVRRALARDPAARSAVTAAARAALGPRARVTATVAGGVTAESPGRRVDLSADALADRALERLGVRAETLWEPS</sequence>
<evidence type="ECO:0000313" key="2">
    <source>
        <dbReference type="Proteomes" id="UP001501721"/>
    </source>
</evidence>
<protein>
    <submittedName>
        <fullName evidence="1">Uncharacterized protein</fullName>
    </submittedName>
</protein>
<comment type="caution">
    <text evidence="1">The sequence shown here is derived from an EMBL/GenBank/DDBJ whole genome shotgun (WGS) entry which is preliminary data.</text>
</comment>
<dbReference type="EMBL" id="BAAATL010000001">
    <property type="protein sequence ID" value="GAA2466037.1"/>
    <property type="molecule type" value="Genomic_DNA"/>
</dbReference>
<gene>
    <name evidence="1" type="ORF">GCM10010422_03520</name>
</gene>
<name>A0ABN3KPU8_9ACTN</name>
<organism evidence="1 2">
    <name type="scientific">Streptomyces graminearus</name>
    <dbReference type="NCBI Taxonomy" id="284030"/>
    <lineage>
        <taxon>Bacteria</taxon>
        <taxon>Bacillati</taxon>
        <taxon>Actinomycetota</taxon>
        <taxon>Actinomycetes</taxon>
        <taxon>Kitasatosporales</taxon>
        <taxon>Streptomycetaceae</taxon>
        <taxon>Streptomyces</taxon>
    </lineage>
</organism>
<dbReference type="Proteomes" id="UP001501721">
    <property type="component" value="Unassembled WGS sequence"/>
</dbReference>
<keyword evidence="2" id="KW-1185">Reference proteome</keyword>
<evidence type="ECO:0000313" key="1">
    <source>
        <dbReference type="EMBL" id="GAA2466037.1"/>
    </source>
</evidence>
<reference evidence="1 2" key="1">
    <citation type="journal article" date="2019" name="Int. J. Syst. Evol. Microbiol.">
        <title>The Global Catalogue of Microorganisms (GCM) 10K type strain sequencing project: providing services to taxonomists for standard genome sequencing and annotation.</title>
        <authorList>
            <consortium name="The Broad Institute Genomics Platform"/>
            <consortium name="The Broad Institute Genome Sequencing Center for Infectious Disease"/>
            <person name="Wu L."/>
            <person name="Ma J."/>
        </authorList>
    </citation>
    <scope>NUCLEOTIDE SEQUENCE [LARGE SCALE GENOMIC DNA]</scope>
    <source>
        <strain evidence="1 2">JCM 6923</strain>
    </source>
</reference>
<proteinExistence type="predicted"/>